<organism evidence="1">
    <name type="scientific">Ackermannviridae sp</name>
    <dbReference type="NCBI Taxonomy" id="2831612"/>
    <lineage>
        <taxon>Viruses</taxon>
        <taxon>Duplodnaviria</taxon>
        <taxon>Heunggongvirae</taxon>
        <taxon>Uroviricota</taxon>
        <taxon>Caudoviricetes</taxon>
        <taxon>Pantevenvirales</taxon>
        <taxon>Ackermannviridae</taxon>
    </lineage>
</organism>
<dbReference type="EMBL" id="BK035228">
    <property type="protein sequence ID" value="DAG87125.1"/>
    <property type="molecule type" value="Genomic_DNA"/>
</dbReference>
<proteinExistence type="predicted"/>
<dbReference type="SUPFAM" id="SSF46894">
    <property type="entry name" value="C-terminal effector domain of the bipartite response regulators"/>
    <property type="match status" value="1"/>
</dbReference>
<dbReference type="GO" id="GO:0006355">
    <property type="term" value="P:regulation of DNA-templated transcription"/>
    <property type="evidence" value="ECO:0007669"/>
    <property type="project" value="InterPro"/>
</dbReference>
<evidence type="ECO:0000313" key="1">
    <source>
        <dbReference type="EMBL" id="DAG87125.1"/>
    </source>
</evidence>
<sequence length="88" mass="10277">MAHQVPWNKIILEEFIRLAILTKDEEAVMRTRVAGWTRVEQSMKLGMSLAKVDKITARLKKKYDGVQRYSVILPPRKTSTKETYMDTH</sequence>
<accession>A0A8S5VIS7</accession>
<protein>
    <submittedName>
        <fullName evidence="1">ECF sigma factor</fullName>
    </submittedName>
</protein>
<name>A0A8S5VIS7_9CAUD</name>
<dbReference type="GO" id="GO:0003677">
    <property type="term" value="F:DNA binding"/>
    <property type="evidence" value="ECO:0007669"/>
    <property type="project" value="InterPro"/>
</dbReference>
<dbReference type="InterPro" id="IPR016032">
    <property type="entry name" value="Sig_transdc_resp-reg_C-effctor"/>
</dbReference>
<reference evidence="1" key="1">
    <citation type="journal article" date="2021" name="Proc. Natl. Acad. Sci. U.S.A.">
        <title>A Catalog of Tens of Thousands of Viruses from Human Metagenomes Reveals Hidden Associations with Chronic Diseases.</title>
        <authorList>
            <person name="Tisza M.J."/>
            <person name="Buck C.B."/>
        </authorList>
    </citation>
    <scope>NUCLEOTIDE SEQUENCE</scope>
    <source>
        <strain evidence="1">Ct2yr23</strain>
    </source>
</reference>